<feature type="compositionally biased region" description="Acidic residues" evidence="1">
    <location>
        <begin position="100"/>
        <end position="114"/>
    </location>
</feature>
<dbReference type="EMBL" id="JAGTXO010000024">
    <property type="protein sequence ID" value="KAG8461691.1"/>
    <property type="molecule type" value="Genomic_DNA"/>
</dbReference>
<proteinExistence type="predicted"/>
<evidence type="ECO:0000313" key="3">
    <source>
        <dbReference type="Proteomes" id="UP000751190"/>
    </source>
</evidence>
<comment type="caution">
    <text evidence="2">The sequence shown here is derived from an EMBL/GenBank/DDBJ whole genome shotgun (WGS) entry which is preliminary data.</text>
</comment>
<dbReference type="AlphaFoldDB" id="A0A8J6C884"/>
<feature type="compositionally biased region" description="Low complexity" evidence="1">
    <location>
        <begin position="327"/>
        <end position="342"/>
    </location>
</feature>
<feature type="compositionally biased region" description="Polar residues" evidence="1">
    <location>
        <begin position="158"/>
        <end position="176"/>
    </location>
</feature>
<feature type="compositionally biased region" description="Pro residues" evidence="1">
    <location>
        <begin position="249"/>
        <end position="261"/>
    </location>
</feature>
<feature type="compositionally biased region" description="Pro residues" evidence="1">
    <location>
        <begin position="303"/>
        <end position="314"/>
    </location>
</feature>
<evidence type="ECO:0000313" key="2">
    <source>
        <dbReference type="EMBL" id="KAG8461691.1"/>
    </source>
</evidence>
<feature type="compositionally biased region" description="Low complexity" evidence="1">
    <location>
        <begin position="186"/>
        <end position="200"/>
    </location>
</feature>
<accession>A0A8J6C884</accession>
<name>A0A8J6C884_DIALT</name>
<feature type="compositionally biased region" description="Polar residues" evidence="1">
    <location>
        <begin position="213"/>
        <end position="230"/>
    </location>
</feature>
<organism evidence="2 3">
    <name type="scientific">Diacronema lutheri</name>
    <name type="common">Unicellular marine alga</name>
    <name type="synonym">Monochrysis lutheri</name>
    <dbReference type="NCBI Taxonomy" id="2081491"/>
    <lineage>
        <taxon>Eukaryota</taxon>
        <taxon>Haptista</taxon>
        <taxon>Haptophyta</taxon>
        <taxon>Pavlovophyceae</taxon>
        <taxon>Pavlovales</taxon>
        <taxon>Pavlovaceae</taxon>
        <taxon>Diacronema</taxon>
    </lineage>
</organism>
<sequence>MGCGASKSLPSAERPSGAPFKPGTTPEEAKAGAVPTLTRPGVHFAAQEDVKAVEQRASSEPEDAAEADLKGTPSEQPGIKRGRTATGPGPMGLGKAYDLSLDDDDDDDDDDEIDATAAPRLSARDASIALGGGVDEADEEVAAGASGAGDGKQDTRQPGESSSTDAPQLAEASSTFAHAASSLLDEPTSASKPPASEPSASDPPPSEPVATGVESSSTGAPQLAEASSTFAHAASSLLDEPTSASKPPASEPPASDPPPSEPVATGVESSSTGAPQLAEASSTFAHAASSLLDEPTSASKPPASEPPASDPPSSEPVATGVAPEEVANASGAGSADAPAADG</sequence>
<feature type="region of interest" description="Disordered" evidence="1">
    <location>
        <begin position="1"/>
        <end position="342"/>
    </location>
</feature>
<evidence type="ECO:0000256" key="1">
    <source>
        <dbReference type="SAM" id="MobiDB-lite"/>
    </source>
</evidence>
<feature type="compositionally biased region" description="Basic and acidic residues" evidence="1">
    <location>
        <begin position="46"/>
        <end position="59"/>
    </location>
</feature>
<gene>
    <name evidence="2" type="ORF">KFE25_001309</name>
</gene>
<dbReference type="Proteomes" id="UP000751190">
    <property type="component" value="Unassembled WGS sequence"/>
</dbReference>
<protein>
    <submittedName>
        <fullName evidence="2">Uncharacterized protein</fullName>
    </submittedName>
</protein>
<keyword evidence="3" id="KW-1185">Reference proteome</keyword>
<feature type="compositionally biased region" description="Polar residues" evidence="1">
    <location>
        <begin position="267"/>
        <end position="284"/>
    </location>
</feature>
<reference evidence="2" key="1">
    <citation type="submission" date="2021-05" db="EMBL/GenBank/DDBJ databases">
        <title>The genome of the haptophyte Pavlova lutheri (Diacronema luteri, Pavlovales) - a model for lipid biosynthesis in eukaryotic algae.</title>
        <authorList>
            <person name="Hulatt C.J."/>
            <person name="Posewitz M.C."/>
        </authorList>
    </citation>
    <scope>NUCLEOTIDE SEQUENCE</scope>
    <source>
        <strain evidence="2">NIVA-4/92</strain>
    </source>
</reference>